<accession>A0ABP7UGB7</accession>
<organism evidence="1 2">
    <name type="scientific">Hymenobacter glaciei</name>
    <dbReference type="NCBI Taxonomy" id="877209"/>
    <lineage>
        <taxon>Bacteria</taxon>
        <taxon>Pseudomonadati</taxon>
        <taxon>Bacteroidota</taxon>
        <taxon>Cytophagia</taxon>
        <taxon>Cytophagales</taxon>
        <taxon>Hymenobacteraceae</taxon>
        <taxon>Hymenobacter</taxon>
    </lineage>
</organism>
<evidence type="ECO:0000313" key="1">
    <source>
        <dbReference type="EMBL" id="GAA4042581.1"/>
    </source>
</evidence>
<gene>
    <name evidence="1" type="ORF">GCM10022409_30640</name>
</gene>
<reference evidence="2" key="1">
    <citation type="journal article" date="2019" name="Int. J. Syst. Evol. Microbiol.">
        <title>The Global Catalogue of Microorganisms (GCM) 10K type strain sequencing project: providing services to taxonomists for standard genome sequencing and annotation.</title>
        <authorList>
            <consortium name="The Broad Institute Genomics Platform"/>
            <consortium name="The Broad Institute Genome Sequencing Center for Infectious Disease"/>
            <person name="Wu L."/>
            <person name="Ma J."/>
        </authorList>
    </citation>
    <scope>NUCLEOTIDE SEQUENCE [LARGE SCALE GENOMIC DNA]</scope>
    <source>
        <strain evidence="2">JCM 17225</strain>
    </source>
</reference>
<comment type="caution">
    <text evidence="1">The sequence shown here is derived from an EMBL/GenBank/DDBJ whole genome shotgun (WGS) entry which is preliminary data.</text>
</comment>
<sequence>MEGTPRRYLNEVIPKLITQDVCYVCTIGAQCEFAHDLLDEEICYRETEEPPLYLPKHDIMTTWHHEFDDGIRFAIYAVNDEVIDIKTVAILDMTGGKEAARIEAVLKNLQTA</sequence>
<keyword evidence="2" id="KW-1185">Reference proteome</keyword>
<evidence type="ECO:0008006" key="3">
    <source>
        <dbReference type="Google" id="ProtNLM"/>
    </source>
</evidence>
<evidence type="ECO:0000313" key="2">
    <source>
        <dbReference type="Proteomes" id="UP001501469"/>
    </source>
</evidence>
<dbReference type="Proteomes" id="UP001501469">
    <property type="component" value="Unassembled WGS sequence"/>
</dbReference>
<protein>
    <recommendedName>
        <fullName evidence="3">C3H1-type domain-containing protein</fullName>
    </recommendedName>
</protein>
<name>A0ABP7UGB7_9BACT</name>
<dbReference type="EMBL" id="BAABDK010000025">
    <property type="protein sequence ID" value="GAA4042581.1"/>
    <property type="molecule type" value="Genomic_DNA"/>
</dbReference>
<proteinExistence type="predicted"/>